<dbReference type="OrthoDB" id="9804207at2"/>
<reference evidence="10 11" key="1">
    <citation type="submission" date="2016-12" db="EMBL/GenBank/DDBJ databases">
        <title>Diversity of luminous bacteria.</title>
        <authorList>
            <person name="Yoshizawa S."/>
            <person name="Kogure K."/>
        </authorList>
    </citation>
    <scope>NUCLEOTIDE SEQUENCE [LARGE SCALE GENOMIC DNA]</scope>
    <source>
        <strain evidence="10 11">SA4-48</strain>
    </source>
</reference>
<feature type="domain" description="Nitroreductase" evidence="9">
    <location>
        <begin position="10"/>
        <end position="161"/>
    </location>
</feature>
<comment type="similarity">
    <text evidence="1 7">Belongs to the nitroreductase family.</text>
</comment>
<dbReference type="Pfam" id="PF00881">
    <property type="entry name" value="Nitroreductase"/>
    <property type="match status" value="1"/>
</dbReference>
<keyword evidence="2 7" id="KW-0285">Flavoprotein</keyword>
<evidence type="ECO:0000256" key="5">
    <source>
        <dbReference type="ARBA" id="ARBA00023002"/>
    </source>
</evidence>
<feature type="binding site" description="in other chain" evidence="8">
    <location>
        <begin position="10"/>
        <end position="12"/>
    </location>
    <ligand>
        <name>FMN</name>
        <dbReference type="ChEBI" id="CHEBI:58210"/>
        <note>ligand shared between dimeric partners</note>
    </ligand>
</feature>
<dbReference type="GO" id="GO:0016491">
    <property type="term" value="F:oxidoreductase activity"/>
    <property type="evidence" value="ECO:0007669"/>
    <property type="project" value="UniProtKB-UniRule"/>
</dbReference>
<dbReference type="SUPFAM" id="SSF55469">
    <property type="entry name" value="FMN-dependent nitroreductase-like"/>
    <property type="match status" value="1"/>
</dbReference>
<dbReference type="PIRSF" id="PIRSF000232">
    <property type="entry name" value="YdjA"/>
    <property type="match status" value="1"/>
</dbReference>
<comment type="cofactor">
    <cofactor evidence="8">
        <name>FMN</name>
        <dbReference type="ChEBI" id="CHEBI:58210"/>
    </cofactor>
    <text evidence="8">Binds 1 FMN per subunit.</text>
</comment>
<keyword evidence="4 7" id="KW-0521">NADP</keyword>
<evidence type="ECO:0000256" key="8">
    <source>
        <dbReference type="PIRSR" id="PIRSR000232-1"/>
    </source>
</evidence>
<feature type="binding site" evidence="8">
    <location>
        <position position="39"/>
    </location>
    <ligand>
        <name>FMN</name>
        <dbReference type="ChEBI" id="CHEBI:58210"/>
        <note>ligand shared between dimeric partners</note>
    </ligand>
</feature>
<evidence type="ECO:0000313" key="11">
    <source>
        <dbReference type="Proteomes" id="UP000239007"/>
    </source>
</evidence>
<dbReference type="CDD" id="cd02135">
    <property type="entry name" value="YdjA-like"/>
    <property type="match status" value="1"/>
</dbReference>
<dbReference type="InterPro" id="IPR029479">
    <property type="entry name" value="Nitroreductase"/>
</dbReference>
<evidence type="ECO:0000313" key="10">
    <source>
        <dbReference type="EMBL" id="PQJ54325.1"/>
    </source>
</evidence>
<dbReference type="RefSeq" id="WP_105052840.1">
    <property type="nucleotide sequence ID" value="NZ_BMYG01000006.1"/>
</dbReference>
<dbReference type="Proteomes" id="UP000239007">
    <property type="component" value="Unassembled WGS sequence"/>
</dbReference>
<dbReference type="EMBL" id="MSCH01000003">
    <property type="protein sequence ID" value="PQJ54325.1"/>
    <property type="molecule type" value="Genomic_DNA"/>
</dbReference>
<evidence type="ECO:0000256" key="1">
    <source>
        <dbReference type="ARBA" id="ARBA00007118"/>
    </source>
</evidence>
<sequence length="183" mass="20232">MNALDLLLTRSSYNKLVAPAPSGEALDNILSAAHRVPDHANLSPFEFIVCQNDGLTKLADIYHQAAIKSGFDDAAIEKAKILPLRAPMIIIGICKYKHHDMVPRVEQVATTACALHNMQLAAFAQGFNGIWRTGNYSQNHYVNEALGLSEQDEVIGFMYLGTPMEDTPIKKAKKQTDTVSYWD</sequence>
<comment type="caution">
    <text evidence="10">The sequence shown here is derived from an EMBL/GenBank/DDBJ whole genome shotgun (WGS) entry which is preliminary data.</text>
</comment>
<dbReference type="AlphaFoldDB" id="A0A2S7UXA1"/>
<evidence type="ECO:0000256" key="2">
    <source>
        <dbReference type="ARBA" id="ARBA00022630"/>
    </source>
</evidence>
<organism evidence="10 11">
    <name type="scientific">Psychrosphaera saromensis</name>
    <dbReference type="NCBI Taxonomy" id="716813"/>
    <lineage>
        <taxon>Bacteria</taxon>
        <taxon>Pseudomonadati</taxon>
        <taxon>Pseudomonadota</taxon>
        <taxon>Gammaproteobacteria</taxon>
        <taxon>Alteromonadales</taxon>
        <taxon>Pseudoalteromonadaceae</taxon>
        <taxon>Psychrosphaera</taxon>
    </lineage>
</organism>
<dbReference type="Gene3D" id="3.40.109.10">
    <property type="entry name" value="NADH Oxidase"/>
    <property type="match status" value="1"/>
</dbReference>
<name>A0A2S7UXA1_9GAMM</name>
<dbReference type="InterPro" id="IPR026021">
    <property type="entry name" value="YdjA-like"/>
</dbReference>
<evidence type="ECO:0000259" key="9">
    <source>
        <dbReference type="Pfam" id="PF00881"/>
    </source>
</evidence>
<feature type="binding site" description="in other chain" evidence="8">
    <location>
        <begin position="131"/>
        <end position="133"/>
    </location>
    <ligand>
        <name>FMN</name>
        <dbReference type="ChEBI" id="CHEBI:58210"/>
        <note>ligand shared between dimeric partners</note>
    </ligand>
</feature>
<dbReference type="PANTHER" id="PTHR43821">
    <property type="entry name" value="NAD(P)H NITROREDUCTASE YDJA-RELATED"/>
    <property type="match status" value="1"/>
</dbReference>
<evidence type="ECO:0000256" key="6">
    <source>
        <dbReference type="ARBA" id="ARBA00023027"/>
    </source>
</evidence>
<evidence type="ECO:0000256" key="7">
    <source>
        <dbReference type="PIRNR" id="PIRNR000232"/>
    </source>
</evidence>
<dbReference type="PANTHER" id="PTHR43821:SF1">
    <property type="entry name" value="NAD(P)H NITROREDUCTASE YDJA-RELATED"/>
    <property type="match status" value="1"/>
</dbReference>
<keyword evidence="11" id="KW-1185">Reference proteome</keyword>
<protein>
    <recommendedName>
        <fullName evidence="7">Putative NAD(P)H nitroreductase</fullName>
        <ecNumber evidence="7">1.-.-.-</ecNumber>
    </recommendedName>
</protein>
<proteinExistence type="inferred from homology"/>
<accession>A0A2S7UXA1</accession>
<keyword evidence="5 7" id="KW-0560">Oxidoreductase</keyword>
<feature type="binding site" evidence="8">
    <location>
        <position position="35"/>
    </location>
    <ligand>
        <name>FMN</name>
        <dbReference type="ChEBI" id="CHEBI:58210"/>
        <note>ligand shared between dimeric partners</note>
    </ligand>
</feature>
<dbReference type="NCBIfam" id="NF008088">
    <property type="entry name" value="PRK10828.1"/>
    <property type="match status" value="1"/>
</dbReference>
<keyword evidence="3 7" id="KW-0288">FMN</keyword>
<dbReference type="EC" id="1.-.-.-" evidence="7"/>
<dbReference type="InterPro" id="IPR052530">
    <property type="entry name" value="NAD(P)H_nitroreductase"/>
</dbReference>
<dbReference type="InterPro" id="IPR000415">
    <property type="entry name" value="Nitroreductase-like"/>
</dbReference>
<gene>
    <name evidence="10" type="ORF">BTO11_12110</name>
</gene>
<evidence type="ECO:0000256" key="3">
    <source>
        <dbReference type="ARBA" id="ARBA00022643"/>
    </source>
</evidence>
<keyword evidence="6 7" id="KW-0520">NAD</keyword>
<evidence type="ECO:0000256" key="4">
    <source>
        <dbReference type="ARBA" id="ARBA00022857"/>
    </source>
</evidence>